<dbReference type="EMBL" id="JACHNB010000001">
    <property type="protein sequence ID" value="MBB4742941.1"/>
    <property type="molecule type" value="Genomic_DNA"/>
</dbReference>
<evidence type="ECO:0000256" key="1">
    <source>
        <dbReference type="SAM" id="SignalP"/>
    </source>
</evidence>
<dbReference type="Pfam" id="PF16483">
    <property type="entry name" value="Glyco_hydro_64"/>
    <property type="match status" value="1"/>
</dbReference>
<dbReference type="PANTHER" id="PTHR38165:SF1">
    <property type="entry name" value="GLUCANASE B"/>
    <property type="match status" value="1"/>
</dbReference>
<dbReference type="Gene3D" id="3.30.920.50">
    <property type="entry name" value="Beta-1,3-glucanase, C-terminal domain"/>
    <property type="match status" value="1"/>
</dbReference>
<evidence type="ECO:0000313" key="3">
    <source>
        <dbReference type="EMBL" id="MBB4742941.1"/>
    </source>
</evidence>
<evidence type="ECO:0000259" key="2">
    <source>
        <dbReference type="PROSITE" id="PS52006"/>
    </source>
</evidence>
<proteinExistence type="predicted"/>
<feature type="chain" id="PRO_5031244743" description="GH64 domain-containing protein" evidence="1">
    <location>
        <begin position="23"/>
        <end position="664"/>
    </location>
</feature>
<accession>A0A7W7H2S4</accession>
<dbReference type="Proteomes" id="UP000546162">
    <property type="component" value="Unassembled WGS sequence"/>
</dbReference>
<dbReference type="SMART" id="SM00458">
    <property type="entry name" value="RICIN"/>
    <property type="match status" value="2"/>
</dbReference>
<dbReference type="Gene3D" id="2.80.10.50">
    <property type="match status" value="4"/>
</dbReference>
<comment type="caution">
    <text evidence="3">The sequence shown here is derived from an EMBL/GenBank/DDBJ whole genome shotgun (WGS) entry which is preliminary data.</text>
</comment>
<dbReference type="PROSITE" id="PS52006">
    <property type="entry name" value="GH64"/>
    <property type="match status" value="1"/>
</dbReference>
<sequence length="664" mass="67898">MSTRTRLLSALAALVTAIPAGAAVAAPAAQAVGPNLLPFTVTNSSGRGEASYLYMIGVNLSTGRLGYVTAGGTFNAWPAGANPPSPAPDVAINGPGNGGSTTIQMPRNFSGRLYMSLGQKLKFFLTPDGLVQPAPWASADPNHDILFDWSEFTYNDAGLWLNSSQVDMFAIPHVVTVSGSDGTRSTGAVVANGRQNVIDQIRAQSGWANTVVTRSDGTVLRVLAPGKAAGAGLMSSTYLDSYITSAWNAYTSKTLTVVPFGDQPNTKYFGRTSGTTMVFTNSSGAQVASFAKPSSANVWGCDGNLNAPNDLVVGPIARTLCAALNRGTLGTIDTQPGGGAGDFYKSNPTNQYARIIHANMADGKAYAFAFDDVQNQESLVYSNNPSSAGVTLSPFVGGGGGGGGGGGTVTGYPVAGPGGKCVDVAGDDTGGNGAAVQLWDCQAGAKDQHWTLTNGTLRTLGRCLDITGNGTANGAKLELWDCNGVGGQQFVTQADGSLRNPQSGRCVDSPSGSTANGARLQIWDCNGSGAQKFAYNGGATNLTAPGGKCVDVAGDDTGGDGAAVQLWDCQLTARDQHWAWTGQSLTTLGMCLDIAGGGTANGSQLQLHNCTGNPAQTWVVNANGTITNPQSGRCIDSPSGSTANGARLQIWDCNGSAAQKFAKA</sequence>
<dbReference type="PROSITE" id="PS50231">
    <property type="entry name" value="RICIN_B_LECTIN"/>
    <property type="match status" value="2"/>
</dbReference>
<dbReference type="InterPro" id="IPR042517">
    <property type="entry name" value="Glyco_hydro_64_N_2"/>
</dbReference>
<dbReference type="InterPro" id="IPR035992">
    <property type="entry name" value="Ricin_B-like_lectins"/>
</dbReference>
<feature type="signal peptide" evidence="1">
    <location>
        <begin position="1"/>
        <end position="22"/>
    </location>
</feature>
<dbReference type="PROSITE" id="PS51318">
    <property type="entry name" value="TAT"/>
    <property type="match status" value="1"/>
</dbReference>
<name>A0A7W7H2S4_9ACTN</name>
<dbReference type="RefSeq" id="WP_185043240.1">
    <property type="nucleotide sequence ID" value="NZ_BAABFG010000005.1"/>
</dbReference>
<evidence type="ECO:0000313" key="4">
    <source>
        <dbReference type="Proteomes" id="UP000546162"/>
    </source>
</evidence>
<dbReference type="InterPro" id="IPR006311">
    <property type="entry name" value="TAT_signal"/>
</dbReference>
<dbReference type="Pfam" id="PF00652">
    <property type="entry name" value="Ricin_B_lectin"/>
    <property type="match status" value="2"/>
</dbReference>
<dbReference type="AlphaFoldDB" id="A0A7W7H2S4"/>
<dbReference type="InterPro" id="IPR037176">
    <property type="entry name" value="Osmotin/thaumatin-like_sf"/>
</dbReference>
<keyword evidence="1" id="KW-0732">Signal</keyword>
<dbReference type="SUPFAM" id="SSF50370">
    <property type="entry name" value="Ricin B-like lectins"/>
    <property type="match status" value="2"/>
</dbReference>
<dbReference type="InterPro" id="IPR037398">
    <property type="entry name" value="Glyco_hydro_64_fam"/>
</dbReference>
<dbReference type="InterPro" id="IPR032477">
    <property type="entry name" value="Glyco_hydro_64"/>
</dbReference>
<reference evidence="3 4" key="1">
    <citation type="submission" date="2020-08" db="EMBL/GenBank/DDBJ databases">
        <title>Sequencing the genomes of 1000 actinobacteria strains.</title>
        <authorList>
            <person name="Klenk H.-P."/>
        </authorList>
    </citation>
    <scope>NUCLEOTIDE SEQUENCE [LARGE SCALE GENOMIC DNA]</scope>
    <source>
        <strain evidence="3 4">DSM 45809</strain>
    </source>
</reference>
<keyword evidence="4" id="KW-1185">Reference proteome</keyword>
<dbReference type="Gene3D" id="2.60.110.10">
    <property type="entry name" value="Thaumatin"/>
    <property type="match status" value="1"/>
</dbReference>
<organism evidence="3 4">
    <name type="scientific">Actinoplanes octamycinicus</name>
    <dbReference type="NCBI Taxonomy" id="135948"/>
    <lineage>
        <taxon>Bacteria</taxon>
        <taxon>Bacillati</taxon>
        <taxon>Actinomycetota</taxon>
        <taxon>Actinomycetes</taxon>
        <taxon>Micromonosporales</taxon>
        <taxon>Micromonosporaceae</taxon>
        <taxon>Actinoplanes</taxon>
    </lineage>
</organism>
<gene>
    <name evidence="3" type="ORF">BJY16_006400</name>
</gene>
<dbReference type="PANTHER" id="PTHR38165">
    <property type="match status" value="1"/>
</dbReference>
<dbReference type="InterPro" id="IPR000772">
    <property type="entry name" value="Ricin_B_lectin"/>
</dbReference>
<dbReference type="CDD" id="cd23451">
    <property type="entry name" value="beta-trefoil_Ricin_laminarinase"/>
    <property type="match status" value="2"/>
</dbReference>
<feature type="domain" description="GH64" evidence="2">
    <location>
        <begin position="34"/>
        <end position="394"/>
    </location>
</feature>
<protein>
    <recommendedName>
        <fullName evidence="2">GH64 domain-containing protein</fullName>
    </recommendedName>
</protein>